<dbReference type="NCBIfam" id="TIGR01188">
    <property type="entry name" value="drrA"/>
    <property type="match status" value="1"/>
</dbReference>
<evidence type="ECO:0000256" key="2">
    <source>
        <dbReference type="ARBA" id="ARBA00022448"/>
    </source>
</evidence>
<comment type="subcellular location">
    <subcellularLocation>
        <location evidence="1">Cell membrane</location>
        <topology evidence="1">Peripheral membrane protein</topology>
        <orientation evidence="1">Cytoplasmic side</orientation>
    </subcellularLocation>
</comment>
<dbReference type="Proteomes" id="UP001138997">
    <property type="component" value="Unassembled WGS sequence"/>
</dbReference>
<protein>
    <submittedName>
        <fullName evidence="11">ATP-binding cassette domain-containing protein</fullName>
    </submittedName>
</protein>
<keyword evidence="8" id="KW-0046">Antibiotic resistance</keyword>
<dbReference type="EMBL" id="JAJOMB010000011">
    <property type="protein sequence ID" value="MCD5313392.1"/>
    <property type="molecule type" value="Genomic_DNA"/>
</dbReference>
<dbReference type="InterPro" id="IPR003439">
    <property type="entry name" value="ABC_transporter-like_ATP-bd"/>
</dbReference>
<dbReference type="PANTHER" id="PTHR42711:SF19">
    <property type="entry name" value="DOXORUBICIN RESISTANCE ATP-BINDING PROTEIN DRRA"/>
    <property type="match status" value="1"/>
</dbReference>
<comment type="similarity">
    <text evidence="9">Belongs to the ABC transporter superfamily. Drug exporter-1 (DrugE1) (TC 3.A.1.105) family.</text>
</comment>
<dbReference type="RefSeq" id="WP_231444532.1">
    <property type="nucleotide sequence ID" value="NZ_JAJOMB010000011.1"/>
</dbReference>
<dbReference type="SUPFAM" id="SSF52540">
    <property type="entry name" value="P-loop containing nucleoside triphosphate hydrolases"/>
    <property type="match status" value="1"/>
</dbReference>
<evidence type="ECO:0000259" key="10">
    <source>
        <dbReference type="PROSITE" id="PS50893"/>
    </source>
</evidence>
<evidence type="ECO:0000256" key="1">
    <source>
        <dbReference type="ARBA" id="ARBA00004413"/>
    </source>
</evidence>
<dbReference type="AlphaFoldDB" id="A0A9X1SUX2"/>
<keyword evidence="7" id="KW-0472">Membrane</keyword>
<dbReference type="PANTHER" id="PTHR42711">
    <property type="entry name" value="ABC TRANSPORTER ATP-BINDING PROTEIN"/>
    <property type="match status" value="1"/>
</dbReference>
<dbReference type="GO" id="GO:0016887">
    <property type="term" value="F:ATP hydrolysis activity"/>
    <property type="evidence" value="ECO:0007669"/>
    <property type="project" value="InterPro"/>
</dbReference>
<dbReference type="InterPro" id="IPR027417">
    <property type="entry name" value="P-loop_NTPase"/>
</dbReference>
<keyword evidence="4" id="KW-0547">Nucleotide-binding</keyword>
<keyword evidence="2" id="KW-0813">Transport</keyword>
<dbReference type="GO" id="GO:0043215">
    <property type="term" value="P:daunorubicin transport"/>
    <property type="evidence" value="ECO:0007669"/>
    <property type="project" value="InterPro"/>
</dbReference>
<comment type="caution">
    <text evidence="11">The sequence shown here is derived from an EMBL/GenBank/DDBJ whole genome shotgun (WGS) entry which is preliminary data.</text>
</comment>
<dbReference type="Gene3D" id="3.40.50.300">
    <property type="entry name" value="P-loop containing nucleotide triphosphate hydrolases"/>
    <property type="match status" value="1"/>
</dbReference>
<evidence type="ECO:0000256" key="3">
    <source>
        <dbReference type="ARBA" id="ARBA00022475"/>
    </source>
</evidence>
<dbReference type="GO" id="GO:0005886">
    <property type="term" value="C:plasma membrane"/>
    <property type="evidence" value="ECO:0007669"/>
    <property type="project" value="UniProtKB-SubCell"/>
</dbReference>
<dbReference type="InterPro" id="IPR005894">
    <property type="entry name" value="DrrA"/>
</dbReference>
<dbReference type="FunFam" id="3.40.50.300:FF:000589">
    <property type="entry name" value="ABC transporter, ATP-binding subunit"/>
    <property type="match status" value="1"/>
</dbReference>
<name>A0A9X1SUX2_9ACTN</name>
<keyword evidence="5 11" id="KW-0067">ATP-binding</keyword>
<evidence type="ECO:0000256" key="6">
    <source>
        <dbReference type="ARBA" id="ARBA00022967"/>
    </source>
</evidence>
<dbReference type="InterPro" id="IPR050763">
    <property type="entry name" value="ABC_transporter_ATP-binding"/>
</dbReference>
<evidence type="ECO:0000256" key="4">
    <source>
        <dbReference type="ARBA" id="ARBA00022741"/>
    </source>
</evidence>
<dbReference type="PROSITE" id="PS50893">
    <property type="entry name" value="ABC_TRANSPORTER_2"/>
    <property type="match status" value="1"/>
</dbReference>
<evidence type="ECO:0000256" key="9">
    <source>
        <dbReference type="ARBA" id="ARBA00049985"/>
    </source>
</evidence>
<reference evidence="11" key="1">
    <citation type="submission" date="2021-11" db="EMBL/GenBank/DDBJ databases">
        <title>Streptomyces corallinus and Kineosporia corallina sp. nov., two new coral-derived marine actinobacteria.</title>
        <authorList>
            <person name="Buangrab K."/>
            <person name="Sutthacheep M."/>
            <person name="Yeemin T."/>
            <person name="Harunari E."/>
            <person name="Igarashi Y."/>
            <person name="Sripreechasak P."/>
            <person name="Kanchanasin P."/>
            <person name="Tanasupawat S."/>
            <person name="Phongsopitanun W."/>
        </authorList>
    </citation>
    <scope>NUCLEOTIDE SEQUENCE</scope>
    <source>
        <strain evidence="11">JCM 31032</strain>
    </source>
</reference>
<dbReference type="Pfam" id="PF00005">
    <property type="entry name" value="ABC_tran"/>
    <property type="match status" value="1"/>
</dbReference>
<evidence type="ECO:0000256" key="5">
    <source>
        <dbReference type="ARBA" id="ARBA00022840"/>
    </source>
</evidence>
<feature type="domain" description="ABC transporter" evidence="10">
    <location>
        <begin position="8"/>
        <end position="238"/>
    </location>
</feature>
<dbReference type="GO" id="GO:1900753">
    <property type="term" value="P:doxorubicin transport"/>
    <property type="evidence" value="ECO:0007669"/>
    <property type="project" value="InterPro"/>
</dbReference>
<dbReference type="SMART" id="SM00382">
    <property type="entry name" value="AAA"/>
    <property type="match status" value="1"/>
</dbReference>
<sequence>MPSHSPAITAQGLTKRYGDHTVLNDLDLEVDAGSIYALLGPNGAGKTTTVRILATLTTPDSGRATVNGLDVAHQRKHLRRTISLTGQYAALDELQTGRENLGMIGALAGLNRAQARFRSGQLLDQLDLAKAADRQVVTYSGGMRRRLDLAAGLLRRPAVMFLDEPTTGLDPRSREQLWQVISEVAASGTTVLLTTQYLEEADRLADRVAIMDQGRKVVEGTPSELKQQVGGELLRLELADRDAFDLVRARAGKNAMGDASALVLKIPVTGAAPEIRSQMDVLDPDRTLIRHFALHRPDLDDVFFTFTGQPAKTAKELSHV</sequence>
<dbReference type="GO" id="GO:0005524">
    <property type="term" value="F:ATP binding"/>
    <property type="evidence" value="ECO:0007669"/>
    <property type="project" value="UniProtKB-KW"/>
</dbReference>
<keyword evidence="12" id="KW-1185">Reference proteome</keyword>
<evidence type="ECO:0000313" key="11">
    <source>
        <dbReference type="EMBL" id="MCD5313392.1"/>
    </source>
</evidence>
<proteinExistence type="inferred from homology"/>
<gene>
    <name evidence="11" type="ORF">LR394_21005</name>
</gene>
<dbReference type="PROSITE" id="PS00211">
    <property type="entry name" value="ABC_TRANSPORTER_1"/>
    <property type="match status" value="1"/>
</dbReference>
<dbReference type="GO" id="GO:0046677">
    <property type="term" value="P:response to antibiotic"/>
    <property type="evidence" value="ECO:0007669"/>
    <property type="project" value="UniProtKB-KW"/>
</dbReference>
<dbReference type="InterPro" id="IPR003593">
    <property type="entry name" value="AAA+_ATPase"/>
</dbReference>
<accession>A0A9X1SUX2</accession>
<evidence type="ECO:0000313" key="12">
    <source>
        <dbReference type="Proteomes" id="UP001138997"/>
    </source>
</evidence>
<keyword evidence="6" id="KW-1278">Translocase</keyword>
<organism evidence="11 12">
    <name type="scientific">Kineosporia babensis</name>
    <dbReference type="NCBI Taxonomy" id="499548"/>
    <lineage>
        <taxon>Bacteria</taxon>
        <taxon>Bacillati</taxon>
        <taxon>Actinomycetota</taxon>
        <taxon>Actinomycetes</taxon>
        <taxon>Kineosporiales</taxon>
        <taxon>Kineosporiaceae</taxon>
        <taxon>Kineosporia</taxon>
    </lineage>
</organism>
<evidence type="ECO:0000256" key="8">
    <source>
        <dbReference type="ARBA" id="ARBA00023251"/>
    </source>
</evidence>
<dbReference type="InterPro" id="IPR017871">
    <property type="entry name" value="ABC_transporter-like_CS"/>
</dbReference>
<evidence type="ECO:0000256" key="7">
    <source>
        <dbReference type="ARBA" id="ARBA00023136"/>
    </source>
</evidence>
<keyword evidence="3" id="KW-1003">Cell membrane</keyword>